<dbReference type="Gene3D" id="2.170.150.20">
    <property type="entry name" value="Peptide methionine sulfoxide reductase"/>
    <property type="match status" value="1"/>
</dbReference>
<gene>
    <name evidence="3 5" type="primary">msrB</name>
    <name evidence="5" type="ORF">RHD99_04305</name>
</gene>
<dbReference type="SUPFAM" id="SSF51316">
    <property type="entry name" value="Mss4-like"/>
    <property type="match status" value="1"/>
</dbReference>
<comment type="similarity">
    <text evidence="3">Belongs to the MsrB Met sulfoxide reductase family.</text>
</comment>
<evidence type="ECO:0000256" key="2">
    <source>
        <dbReference type="ARBA" id="ARBA00048488"/>
    </source>
</evidence>
<feature type="active site" description="Nucleophile" evidence="3">
    <location>
        <position position="119"/>
    </location>
</feature>
<dbReference type="InterPro" id="IPR011057">
    <property type="entry name" value="Mss4-like_sf"/>
</dbReference>
<comment type="caution">
    <text evidence="3">Lacks conserved residue(s) required for the propagation of feature annotation.</text>
</comment>
<sequence>MSNKYHKDTQTITNLSELQFNVTQNNATERPFTGEYDKHFEDGLYVDIVSGEPLFSSLDKFDSGCGWPAFSNPVDENVRNIKDLSHGMIRTEVRSVHADSHLGHVFPDGPQEKGGLRYCINSAALRFIPKANLSAEGYGEYLALFNSGDKHEK</sequence>
<protein>
    <recommendedName>
        <fullName evidence="3">Peptide methionine sulfoxide reductase MsrB</fullName>
        <ecNumber evidence="3">1.8.4.12</ecNumber>
    </recommendedName>
    <alternativeName>
        <fullName evidence="3">Peptide-methionine (R)-S-oxide reductase</fullName>
    </alternativeName>
</protein>
<dbReference type="PANTHER" id="PTHR10173:SF59">
    <property type="entry name" value="PEPTIDE METHIONINE SULFOXIDE REDUCTASE MSRA_MSRB"/>
    <property type="match status" value="1"/>
</dbReference>
<reference evidence="5 6" key="1">
    <citation type="submission" date="2023-09" db="EMBL/GenBank/DDBJ databases">
        <title>Buttiauxella selenatireducens sp. nov., isolated from the rhizosphere of Cardamine hupingshanesis.</title>
        <authorList>
            <person name="Zhang S."/>
            <person name="Xu Z."/>
            <person name="Wang H."/>
            <person name="Guo Y."/>
        </authorList>
    </citation>
    <scope>NUCLEOTIDE SEQUENCE [LARGE SCALE GENOMIC DNA]</scope>
    <source>
        <strain evidence="5 6">R73</strain>
    </source>
</reference>
<dbReference type="NCBIfam" id="TIGR00357">
    <property type="entry name" value="peptide-methionine (R)-S-oxide reductase MsrB"/>
    <property type="match status" value="1"/>
</dbReference>
<evidence type="ECO:0000256" key="3">
    <source>
        <dbReference type="HAMAP-Rule" id="MF_01400"/>
    </source>
</evidence>
<evidence type="ECO:0000259" key="4">
    <source>
        <dbReference type="PROSITE" id="PS51790"/>
    </source>
</evidence>
<feature type="domain" description="MsrB" evidence="4">
    <location>
        <begin position="8"/>
        <end position="130"/>
    </location>
</feature>
<evidence type="ECO:0000256" key="1">
    <source>
        <dbReference type="ARBA" id="ARBA00023002"/>
    </source>
</evidence>
<organism evidence="5 6">
    <name type="scientific">Buttiauxella selenatireducens</name>
    <dbReference type="NCBI Taxonomy" id="3073902"/>
    <lineage>
        <taxon>Bacteria</taxon>
        <taxon>Pseudomonadati</taxon>
        <taxon>Pseudomonadota</taxon>
        <taxon>Gammaproteobacteria</taxon>
        <taxon>Enterobacterales</taxon>
        <taxon>Enterobacteriaceae</taxon>
        <taxon>Buttiauxella</taxon>
    </lineage>
</organism>
<comment type="catalytic activity">
    <reaction evidence="2 3">
        <text>L-methionyl-[protein] + [thioredoxin]-disulfide + H2O = L-methionyl-(R)-S-oxide-[protein] + [thioredoxin]-dithiol</text>
        <dbReference type="Rhea" id="RHEA:24164"/>
        <dbReference type="Rhea" id="RHEA-COMP:10698"/>
        <dbReference type="Rhea" id="RHEA-COMP:10700"/>
        <dbReference type="Rhea" id="RHEA-COMP:12313"/>
        <dbReference type="Rhea" id="RHEA-COMP:12314"/>
        <dbReference type="ChEBI" id="CHEBI:15377"/>
        <dbReference type="ChEBI" id="CHEBI:16044"/>
        <dbReference type="ChEBI" id="CHEBI:29950"/>
        <dbReference type="ChEBI" id="CHEBI:45764"/>
        <dbReference type="ChEBI" id="CHEBI:50058"/>
        <dbReference type="EC" id="1.8.4.12"/>
    </reaction>
</comment>
<dbReference type="Proteomes" id="UP001246690">
    <property type="component" value="Chromosome"/>
</dbReference>
<dbReference type="InterPro" id="IPR028427">
    <property type="entry name" value="Met_Sox_Rdtase_MsrB"/>
</dbReference>
<name>A0ABY9SCH3_9ENTR</name>
<dbReference type="PROSITE" id="PS51790">
    <property type="entry name" value="MSRB"/>
    <property type="match status" value="1"/>
</dbReference>
<dbReference type="GO" id="GO:0033743">
    <property type="term" value="F:peptide-methionine (R)-S-oxide reductase activity"/>
    <property type="evidence" value="ECO:0007669"/>
    <property type="project" value="UniProtKB-EC"/>
</dbReference>
<dbReference type="EMBL" id="CP133838">
    <property type="protein sequence ID" value="WMY75209.1"/>
    <property type="molecule type" value="Genomic_DNA"/>
</dbReference>
<keyword evidence="1 3" id="KW-0560">Oxidoreductase</keyword>
<dbReference type="PANTHER" id="PTHR10173">
    <property type="entry name" value="METHIONINE SULFOXIDE REDUCTASE"/>
    <property type="match status" value="1"/>
</dbReference>
<dbReference type="EC" id="1.8.4.12" evidence="3"/>
<dbReference type="Pfam" id="PF01641">
    <property type="entry name" value="SelR"/>
    <property type="match status" value="1"/>
</dbReference>
<keyword evidence="6" id="KW-1185">Reference proteome</keyword>
<dbReference type="RefSeq" id="WP_183270451.1">
    <property type="nucleotide sequence ID" value="NZ_CP133838.1"/>
</dbReference>
<dbReference type="HAMAP" id="MF_01400">
    <property type="entry name" value="MsrB"/>
    <property type="match status" value="1"/>
</dbReference>
<accession>A0ABY9SCH3</accession>
<proteinExistence type="inferred from homology"/>
<dbReference type="InterPro" id="IPR002579">
    <property type="entry name" value="Met_Sox_Rdtase_MsrB_dom"/>
</dbReference>
<evidence type="ECO:0000313" key="5">
    <source>
        <dbReference type="EMBL" id="WMY75209.1"/>
    </source>
</evidence>
<evidence type="ECO:0000313" key="6">
    <source>
        <dbReference type="Proteomes" id="UP001246690"/>
    </source>
</evidence>